<sequence length="375" mass="41419">MSNEVRCLLIILFSVYIAGCSSPFPAPVSGLERDYDSVSRGSYRGSYYKVREGDTLYFISYVTDKDVNEIIRYNHLSPPYTIYPGQELLLWRPVYTPPVRGKKSSNSSQVSHSVISSAATVAAVAKASSPSPANIIPKIRIKKKVVPKKSSIVTKHVVKKPVKTTSASSQSKTKLVTKSKGGTPVKKNGNKVTNVSLKNSKYAQNANKIRNKHTKVSKKPAKSVERSQAKRYGEPEGKKNVNKSIIKSKSGYTKIRKWIWPTKGRVIRRFSIGDQGNKGIDIAGRRGQPVVSSAPGTVVYSGNALRGYGNLVIIKHNDKYLSAYAHNDRLLVREGQNVKAGQKIATMGSSGTNKVRLHFEIRYQGKPVNPKRYLP</sequence>
<dbReference type="InterPro" id="IPR036779">
    <property type="entry name" value="LysM_dom_sf"/>
</dbReference>
<dbReference type="InterPro" id="IPR018392">
    <property type="entry name" value="LysM"/>
</dbReference>
<dbReference type="PROSITE" id="PS51782">
    <property type="entry name" value="LYSM"/>
    <property type="match status" value="1"/>
</dbReference>
<keyword evidence="4" id="KW-0378">Hydrolase</keyword>
<organism evidence="4 5">
    <name type="scientific">Vibrio quintilis</name>
    <dbReference type="NCBI Taxonomy" id="1117707"/>
    <lineage>
        <taxon>Bacteria</taxon>
        <taxon>Pseudomonadati</taxon>
        <taxon>Pseudomonadota</taxon>
        <taxon>Gammaproteobacteria</taxon>
        <taxon>Vibrionales</taxon>
        <taxon>Vibrionaceae</taxon>
        <taxon>Vibrio</taxon>
    </lineage>
</organism>
<dbReference type="PANTHER" id="PTHR21666">
    <property type="entry name" value="PEPTIDASE-RELATED"/>
    <property type="match status" value="1"/>
</dbReference>
<dbReference type="SUPFAM" id="SSF51261">
    <property type="entry name" value="Duplicated hybrid motif"/>
    <property type="match status" value="1"/>
</dbReference>
<evidence type="ECO:0000256" key="1">
    <source>
        <dbReference type="ARBA" id="ARBA00038420"/>
    </source>
</evidence>
<dbReference type="Gene3D" id="2.70.70.10">
    <property type="entry name" value="Glucose Permease (Domain IIA)"/>
    <property type="match status" value="1"/>
</dbReference>
<dbReference type="Proteomes" id="UP000184600">
    <property type="component" value="Unassembled WGS sequence"/>
</dbReference>
<comment type="similarity">
    <text evidence="1">Belongs to the E.coli NlpD/Haemophilus LppB family.</text>
</comment>
<dbReference type="CDD" id="cd12797">
    <property type="entry name" value="M23_peptidase"/>
    <property type="match status" value="1"/>
</dbReference>
<dbReference type="STRING" id="1117707.VQ7734_01101"/>
<dbReference type="Gene3D" id="3.10.350.10">
    <property type="entry name" value="LysM domain"/>
    <property type="match status" value="1"/>
</dbReference>
<name>A0A1M7YRW3_9VIBR</name>
<feature type="compositionally biased region" description="Low complexity" evidence="2">
    <location>
        <begin position="163"/>
        <end position="174"/>
    </location>
</feature>
<dbReference type="RefSeq" id="WP_306345619.1">
    <property type="nucleotide sequence ID" value="NZ_AP024897.1"/>
</dbReference>
<feature type="compositionally biased region" description="Basic and acidic residues" evidence="2">
    <location>
        <begin position="222"/>
        <end position="239"/>
    </location>
</feature>
<dbReference type="GO" id="GO:0004222">
    <property type="term" value="F:metalloendopeptidase activity"/>
    <property type="evidence" value="ECO:0007669"/>
    <property type="project" value="TreeGrafter"/>
</dbReference>
<dbReference type="CDD" id="cd00118">
    <property type="entry name" value="LysM"/>
    <property type="match status" value="1"/>
</dbReference>
<accession>A0A1M7YRW3</accession>
<dbReference type="EMBL" id="FRFG01000013">
    <property type="protein sequence ID" value="SHO55374.1"/>
    <property type="molecule type" value="Genomic_DNA"/>
</dbReference>
<proteinExistence type="inferred from homology"/>
<keyword evidence="5" id="KW-1185">Reference proteome</keyword>
<dbReference type="InterPro" id="IPR050570">
    <property type="entry name" value="Cell_wall_metabolism_enzyme"/>
</dbReference>
<dbReference type="InterPro" id="IPR016047">
    <property type="entry name" value="M23ase_b-sheet_dom"/>
</dbReference>
<feature type="domain" description="LysM" evidence="3">
    <location>
        <begin position="46"/>
        <end position="90"/>
    </location>
</feature>
<dbReference type="GO" id="GO:0032153">
    <property type="term" value="C:cell division site"/>
    <property type="evidence" value="ECO:0007669"/>
    <property type="project" value="TreeGrafter"/>
</dbReference>
<feature type="compositionally biased region" description="Basic residues" evidence="2">
    <location>
        <begin position="210"/>
        <end position="221"/>
    </location>
</feature>
<dbReference type="InterPro" id="IPR011055">
    <property type="entry name" value="Dup_hybrid_motif"/>
</dbReference>
<evidence type="ECO:0000313" key="5">
    <source>
        <dbReference type="Proteomes" id="UP000184600"/>
    </source>
</evidence>
<reference evidence="5" key="1">
    <citation type="submission" date="2016-12" db="EMBL/GenBank/DDBJ databases">
        <authorList>
            <person name="Rodrigo-Torres L."/>
            <person name="Arahal R.D."/>
            <person name="Lucena T."/>
        </authorList>
    </citation>
    <scope>NUCLEOTIDE SEQUENCE [LARGE SCALE GENOMIC DNA]</scope>
</reference>
<dbReference type="AlphaFoldDB" id="A0A1M7YRW3"/>
<dbReference type="SUPFAM" id="SSF54106">
    <property type="entry name" value="LysM domain"/>
    <property type="match status" value="1"/>
</dbReference>
<feature type="region of interest" description="Disordered" evidence="2">
    <location>
        <begin position="210"/>
        <end position="240"/>
    </location>
</feature>
<protein>
    <submittedName>
        <fullName evidence="4">Murein hydrolase activator NlpD</fullName>
    </submittedName>
</protein>
<evidence type="ECO:0000256" key="2">
    <source>
        <dbReference type="SAM" id="MobiDB-lite"/>
    </source>
</evidence>
<evidence type="ECO:0000259" key="3">
    <source>
        <dbReference type="PROSITE" id="PS51782"/>
    </source>
</evidence>
<evidence type="ECO:0000313" key="4">
    <source>
        <dbReference type="EMBL" id="SHO55374.1"/>
    </source>
</evidence>
<dbReference type="PANTHER" id="PTHR21666:SF263">
    <property type="entry name" value="MUREIN HYDROLASE ACTIVATOR NLPD"/>
    <property type="match status" value="1"/>
</dbReference>
<dbReference type="GO" id="GO:0009279">
    <property type="term" value="C:cell outer membrane"/>
    <property type="evidence" value="ECO:0007669"/>
    <property type="project" value="TreeGrafter"/>
</dbReference>
<feature type="region of interest" description="Disordered" evidence="2">
    <location>
        <begin position="163"/>
        <end position="191"/>
    </location>
</feature>
<gene>
    <name evidence="4" type="primary">nlpD</name>
    <name evidence="4" type="ORF">VQ7734_01101</name>
</gene>
<dbReference type="Pfam" id="PF01476">
    <property type="entry name" value="LysM"/>
    <property type="match status" value="1"/>
</dbReference>
<dbReference type="Pfam" id="PF01551">
    <property type="entry name" value="Peptidase_M23"/>
    <property type="match status" value="1"/>
</dbReference>
<dbReference type="SMART" id="SM00257">
    <property type="entry name" value="LysM"/>
    <property type="match status" value="1"/>
</dbReference>